<sequence>MVKRLAIFASGTGTNFSALQSAIGQRKIPAEIVLLVCDQANAPVIERAEAVGVPVFMINYKDFATKAAAETAILTSLRAHQVAAILLAGYMRIVGKTLLTAYPHRIINLHPALLPKFPGRQGIADAFAAGVPETGVTVHFIDAGIDTGQIIRQRRVSVASNDTLASLTERIHQAEHDLYPEVLAELIATKKI</sequence>
<comment type="catalytic activity">
    <reaction evidence="4">
        <text>N(1)-(5-phospho-beta-D-ribosyl)glycinamide + (6R)-10-formyltetrahydrofolate = N(2)-formyl-N(1)-(5-phospho-beta-D-ribosyl)glycinamide + (6S)-5,6,7,8-tetrahydrofolate + H(+)</text>
        <dbReference type="Rhea" id="RHEA:15053"/>
        <dbReference type="ChEBI" id="CHEBI:15378"/>
        <dbReference type="ChEBI" id="CHEBI:57453"/>
        <dbReference type="ChEBI" id="CHEBI:143788"/>
        <dbReference type="ChEBI" id="CHEBI:147286"/>
        <dbReference type="ChEBI" id="CHEBI:195366"/>
        <dbReference type="EC" id="2.1.2.2"/>
    </reaction>
</comment>
<dbReference type="PANTHER" id="PTHR43369:SF2">
    <property type="entry name" value="PHOSPHORIBOSYLGLYCINAMIDE FORMYLTRANSFERASE"/>
    <property type="match status" value="1"/>
</dbReference>
<dbReference type="InterPro" id="IPR002376">
    <property type="entry name" value="Formyl_transf_N"/>
</dbReference>
<evidence type="ECO:0000259" key="5">
    <source>
        <dbReference type="Pfam" id="PF00551"/>
    </source>
</evidence>
<comment type="caution">
    <text evidence="6">The sequence shown here is derived from an EMBL/GenBank/DDBJ whole genome shotgun (WGS) entry which is preliminary data.</text>
</comment>
<evidence type="ECO:0000313" key="7">
    <source>
        <dbReference type="Proteomes" id="UP001597189"/>
    </source>
</evidence>
<feature type="domain" description="Formyl transferase N-terminal" evidence="5">
    <location>
        <begin position="3"/>
        <end position="183"/>
    </location>
</feature>
<dbReference type="EMBL" id="JBHTOD010000007">
    <property type="protein sequence ID" value="MFD1455891.1"/>
    <property type="molecule type" value="Genomic_DNA"/>
</dbReference>
<feature type="binding site" evidence="4">
    <location>
        <position position="66"/>
    </location>
    <ligand>
        <name>(6R)-10-formyltetrahydrofolate</name>
        <dbReference type="ChEBI" id="CHEBI:195366"/>
    </ligand>
</feature>
<dbReference type="Gene3D" id="3.40.50.170">
    <property type="entry name" value="Formyl transferase, N-terminal domain"/>
    <property type="match status" value="1"/>
</dbReference>
<keyword evidence="3 4" id="KW-0658">Purine biosynthesis</keyword>
<feature type="site" description="Raises pKa of active site His" evidence="4">
    <location>
        <position position="146"/>
    </location>
</feature>
<comment type="pathway">
    <text evidence="1 4">Purine metabolism; IMP biosynthesis via de novo pathway; N(2)-formyl-N(1)-(5-phospho-D-ribosyl)glycinamide from N(1)-(5-phospho-D-ribosyl)glycinamide (10-formyl THF route): step 1/1.</text>
</comment>
<keyword evidence="7" id="KW-1185">Reference proteome</keyword>
<evidence type="ECO:0000256" key="4">
    <source>
        <dbReference type="HAMAP-Rule" id="MF_01930"/>
    </source>
</evidence>
<dbReference type="NCBIfam" id="TIGR00639">
    <property type="entry name" value="PurN"/>
    <property type="match status" value="1"/>
</dbReference>
<dbReference type="RefSeq" id="WP_203645942.1">
    <property type="nucleotide sequence ID" value="NZ_BOLN01000007.1"/>
</dbReference>
<evidence type="ECO:0000313" key="6">
    <source>
        <dbReference type="EMBL" id="MFD1455891.1"/>
    </source>
</evidence>
<evidence type="ECO:0000256" key="2">
    <source>
        <dbReference type="ARBA" id="ARBA00022679"/>
    </source>
</evidence>
<dbReference type="InterPro" id="IPR036477">
    <property type="entry name" value="Formyl_transf_N_sf"/>
</dbReference>
<reference evidence="7" key="1">
    <citation type="journal article" date="2019" name="Int. J. Syst. Evol. Microbiol.">
        <title>The Global Catalogue of Microorganisms (GCM) 10K type strain sequencing project: providing services to taxonomists for standard genome sequencing and annotation.</title>
        <authorList>
            <consortium name="The Broad Institute Genomics Platform"/>
            <consortium name="The Broad Institute Genome Sequencing Center for Infectious Disease"/>
            <person name="Wu L."/>
            <person name="Ma J."/>
        </authorList>
    </citation>
    <scope>NUCLEOTIDE SEQUENCE [LARGE SCALE GENOMIC DNA]</scope>
    <source>
        <strain evidence="7">CCM 8979</strain>
    </source>
</reference>
<feature type="binding site" evidence="4">
    <location>
        <begin position="13"/>
        <end position="15"/>
    </location>
    <ligand>
        <name>N(1)-(5-phospho-beta-D-ribosyl)glycinamide</name>
        <dbReference type="ChEBI" id="CHEBI:143788"/>
    </ligand>
</feature>
<dbReference type="CDD" id="cd08645">
    <property type="entry name" value="FMT_core_GART"/>
    <property type="match status" value="1"/>
</dbReference>
<dbReference type="SUPFAM" id="SSF53328">
    <property type="entry name" value="Formyltransferase"/>
    <property type="match status" value="1"/>
</dbReference>
<accession>A0ABW4D2U1</accession>
<proteinExistence type="inferred from homology"/>
<dbReference type="EC" id="2.1.2.2" evidence="4"/>
<dbReference type="GO" id="GO:0004644">
    <property type="term" value="F:phosphoribosylglycinamide formyltransferase activity"/>
    <property type="evidence" value="ECO:0007669"/>
    <property type="project" value="UniProtKB-EC"/>
</dbReference>
<comment type="function">
    <text evidence="4">Catalyzes the transfer of a formyl group from 10-formyltetrahydrofolate to 5-phospho-ribosyl-glycinamide (GAR), producing 5-phospho-ribosyl-N-formylglycinamide (FGAR) and tetrahydrofolate.</text>
</comment>
<dbReference type="PANTHER" id="PTHR43369">
    <property type="entry name" value="PHOSPHORIBOSYLGLYCINAMIDE FORMYLTRANSFERASE"/>
    <property type="match status" value="1"/>
</dbReference>
<keyword evidence="2 4" id="KW-0808">Transferase</keyword>
<evidence type="ECO:0000256" key="3">
    <source>
        <dbReference type="ARBA" id="ARBA00022755"/>
    </source>
</evidence>
<dbReference type="HAMAP" id="MF_01930">
    <property type="entry name" value="PurN"/>
    <property type="match status" value="1"/>
</dbReference>
<dbReference type="InterPro" id="IPR004607">
    <property type="entry name" value="GART"/>
</dbReference>
<protein>
    <recommendedName>
        <fullName evidence="4">Phosphoribosylglycinamide formyltransferase</fullName>
        <ecNumber evidence="4">2.1.2.2</ecNumber>
    </recommendedName>
    <alternativeName>
        <fullName evidence="4">5'-phosphoribosylglycinamide transformylase</fullName>
    </alternativeName>
    <alternativeName>
        <fullName evidence="4">GAR transformylase</fullName>
        <shortName evidence="4">GART</shortName>
    </alternativeName>
</protein>
<evidence type="ECO:0000256" key="1">
    <source>
        <dbReference type="ARBA" id="ARBA00005054"/>
    </source>
</evidence>
<feature type="binding site" evidence="4">
    <location>
        <position position="108"/>
    </location>
    <ligand>
        <name>(6R)-10-formyltetrahydrofolate</name>
        <dbReference type="ChEBI" id="CHEBI:195366"/>
    </ligand>
</feature>
<gene>
    <name evidence="4 6" type="primary">purN</name>
    <name evidence="6" type="ORF">ACFQ44_09465</name>
</gene>
<feature type="active site" description="Proton donor" evidence="4">
    <location>
        <position position="110"/>
    </location>
</feature>
<dbReference type="Proteomes" id="UP001597189">
    <property type="component" value="Unassembled WGS sequence"/>
</dbReference>
<dbReference type="Pfam" id="PF00551">
    <property type="entry name" value="Formyl_trans_N"/>
    <property type="match status" value="1"/>
</dbReference>
<feature type="binding site" evidence="4">
    <location>
        <begin position="91"/>
        <end position="94"/>
    </location>
    <ligand>
        <name>(6R)-10-formyltetrahydrofolate</name>
        <dbReference type="ChEBI" id="CHEBI:195366"/>
    </ligand>
</feature>
<organism evidence="6 7">
    <name type="scientific">Levilactobacillus lanxiensis</name>
    <dbReference type="NCBI Taxonomy" id="2799568"/>
    <lineage>
        <taxon>Bacteria</taxon>
        <taxon>Bacillati</taxon>
        <taxon>Bacillota</taxon>
        <taxon>Bacilli</taxon>
        <taxon>Lactobacillales</taxon>
        <taxon>Lactobacillaceae</taxon>
        <taxon>Levilactobacillus</taxon>
    </lineage>
</organism>
<name>A0ABW4D2U1_9LACO</name>
<comment type="similarity">
    <text evidence="4">Belongs to the GART family.</text>
</comment>